<sequence length="258" mass="28608">MKDSLRIRRRKAAVMPTPGPFRPSPAMSRLRRLLTGSLLAMGLLLGGVVLWAILGTPAPDRGRLWIALAVDSVLFTILVLGLQWIVWHRLVAFWQHRATVDDLTGLLRPGAFWARTDEATQMRGHWPWVIVYADLDDFKQINDQYGHGTGDAVLQTWGRILRNQARQTDILSRLGGEEVGWWLPHTTCEEARLAVERVLSCCQTTPVDPLPGFAFSAGLAQGQPGESVWEAARRADLALYAAKRAGKGRVLGDGTVEE</sequence>
<dbReference type="GO" id="GO:0052621">
    <property type="term" value="F:diguanylate cyclase activity"/>
    <property type="evidence" value="ECO:0007669"/>
    <property type="project" value="TreeGrafter"/>
</dbReference>
<name>A0A2T2WNP2_9FIRM</name>
<keyword evidence="1" id="KW-0812">Transmembrane</keyword>
<evidence type="ECO:0000256" key="1">
    <source>
        <dbReference type="SAM" id="Phobius"/>
    </source>
</evidence>
<dbReference type="Proteomes" id="UP000242699">
    <property type="component" value="Unassembled WGS sequence"/>
</dbReference>
<protein>
    <submittedName>
        <fullName evidence="3">GGDEF domain-containing protein</fullName>
    </submittedName>
</protein>
<dbReference type="EMBL" id="PXYT01000089">
    <property type="protein sequence ID" value="PSR23846.1"/>
    <property type="molecule type" value="Genomic_DNA"/>
</dbReference>
<dbReference type="PANTHER" id="PTHR45138:SF9">
    <property type="entry name" value="DIGUANYLATE CYCLASE DGCM-RELATED"/>
    <property type="match status" value="1"/>
</dbReference>
<dbReference type="InterPro" id="IPR043128">
    <property type="entry name" value="Rev_trsase/Diguanyl_cyclase"/>
</dbReference>
<keyword evidence="1" id="KW-0472">Membrane</keyword>
<dbReference type="InterPro" id="IPR029787">
    <property type="entry name" value="Nucleotide_cyclase"/>
</dbReference>
<dbReference type="AlphaFoldDB" id="A0A2T2WNP2"/>
<proteinExistence type="predicted"/>
<dbReference type="InterPro" id="IPR050469">
    <property type="entry name" value="Diguanylate_Cyclase"/>
</dbReference>
<dbReference type="Gene3D" id="3.30.70.270">
    <property type="match status" value="1"/>
</dbReference>
<evidence type="ECO:0000313" key="4">
    <source>
        <dbReference type="Proteomes" id="UP000242699"/>
    </source>
</evidence>
<feature type="domain" description="GGDEF" evidence="2">
    <location>
        <begin position="126"/>
        <end position="255"/>
    </location>
</feature>
<comment type="caution">
    <text evidence="3">The sequence shown here is derived from an EMBL/GenBank/DDBJ whole genome shotgun (WGS) entry which is preliminary data.</text>
</comment>
<dbReference type="PANTHER" id="PTHR45138">
    <property type="entry name" value="REGULATORY COMPONENTS OF SENSORY TRANSDUCTION SYSTEM"/>
    <property type="match status" value="1"/>
</dbReference>
<dbReference type="SUPFAM" id="SSF55073">
    <property type="entry name" value="Nucleotide cyclase"/>
    <property type="match status" value="1"/>
</dbReference>
<dbReference type="NCBIfam" id="TIGR00254">
    <property type="entry name" value="GGDEF"/>
    <property type="match status" value="1"/>
</dbReference>
<dbReference type="CDD" id="cd01949">
    <property type="entry name" value="GGDEF"/>
    <property type="match status" value="1"/>
</dbReference>
<dbReference type="SMART" id="SM00267">
    <property type="entry name" value="GGDEF"/>
    <property type="match status" value="1"/>
</dbReference>
<dbReference type="Pfam" id="PF00990">
    <property type="entry name" value="GGDEF"/>
    <property type="match status" value="1"/>
</dbReference>
<dbReference type="PROSITE" id="PS50887">
    <property type="entry name" value="GGDEF"/>
    <property type="match status" value="1"/>
</dbReference>
<gene>
    <name evidence="3" type="ORF">C7B43_19785</name>
</gene>
<reference evidence="3 4" key="1">
    <citation type="journal article" date="2014" name="BMC Genomics">
        <title>Comparison of environmental and isolate Sulfobacillus genomes reveals diverse carbon, sulfur, nitrogen, and hydrogen metabolisms.</title>
        <authorList>
            <person name="Justice N.B."/>
            <person name="Norman A."/>
            <person name="Brown C.T."/>
            <person name="Singh A."/>
            <person name="Thomas B.C."/>
            <person name="Banfield J.F."/>
        </authorList>
    </citation>
    <scope>NUCLEOTIDE SEQUENCE [LARGE SCALE GENOMIC DNA]</scope>
    <source>
        <strain evidence="3">AMDSBA1</strain>
    </source>
</reference>
<keyword evidence="1" id="KW-1133">Transmembrane helix</keyword>
<evidence type="ECO:0000259" key="2">
    <source>
        <dbReference type="PROSITE" id="PS50887"/>
    </source>
</evidence>
<evidence type="ECO:0000313" key="3">
    <source>
        <dbReference type="EMBL" id="PSR23846.1"/>
    </source>
</evidence>
<feature type="transmembrane region" description="Helical" evidence="1">
    <location>
        <begin position="33"/>
        <end position="53"/>
    </location>
</feature>
<accession>A0A2T2WNP2</accession>
<feature type="transmembrane region" description="Helical" evidence="1">
    <location>
        <begin position="65"/>
        <end position="87"/>
    </location>
</feature>
<organism evidence="3 4">
    <name type="scientific">Sulfobacillus benefaciens</name>
    <dbReference type="NCBI Taxonomy" id="453960"/>
    <lineage>
        <taxon>Bacteria</taxon>
        <taxon>Bacillati</taxon>
        <taxon>Bacillota</taxon>
        <taxon>Clostridia</taxon>
        <taxon>Eubacteriales</taxon>
        <taxon>Clostridiales Family XVII. Incertae Sedis</taxon>
        <taxon>Sulfobacillus</taxon>
    </lineage>
</organism>
<dbReference type="InterPro" id="IPR000160">
    <property type="entry name" value="GGDEF_dom"/>
</dbReference>